<proteinExistence type="predicted"/>
<reference evidence="3" key="2">
    <citation type="journal article" date="2021" name="PeerJ">
        <title>Extensive microbial diversity within the chicken gut microbiome revealed by metagenomics and culture.</title>
        <authorList>
            <person name="Gilroy R."/>
            <person name="Ravi A."/>
            <person name="Getino M."/>
            <person name="Pursley I."/>
            <person name="Horton D.L."/>
            <person name="Alikhan N.F."/>
            <person name="Baker D."/>
            <person name="Gharbi K."/>
            <person name="Hall N."/>
            <person name="Watson M."/>
            <person name="Adriaenssens E.M."/>
            <person name="Foster-Nyarko E."/>
            <person name="Jarju S."/>
            <person name="Secka A."/>
            <person name="Antonio M."/>
            <person name="Oren A."/>
            <person name="Chaudhuri R.R."/>
            <person name="La Ragione R."/>
            <person name="Hildebrand F."/>
            <person name="Pallen M.J."/>
        </authorList>
    </citation>
    <scope>NUCLEOTIDE SEQUENCE</scope>
    <source>
        <strain evidence="3">1383</strain>
    </source>
</reference>
<keyword evidence="2" id="KW-0732">Signal</keyword>
<protein>
    <submittedName>
        <fullName evidence="3">Uncharacterized protein</fullName>
    </submittedName>
</protein>
<dbReference type="AlphaFoldDB" id="A0A9D1KT83"/>
<feature type="region of interest" description="Disordered" evidence="1">
    <location>
        <begin position="22"/>
        <end position="42"/>
    </location>
</feature>
<dbReference type="Proteomes" id="UP000824161">
    <property type="component" value="Unassembled WGS sequence"/>
</dbReference>
<evidence type="ECO:0000256" key="1">
    <source>
        <dbReference type="SAM" id="MobiDB-lite"/>
    </source>
</evidence>
<name>A0A9D1KT83_9FLAO</name>
<accession>A0A9D1KT83</accession>
<feature type="signal peptide" evidence="2">
    <location>
        <begin position="1"/>
        <end position="23"/>
    </location>
</feature>
<evidence type="ECO:0000256" key="2">
    <source>
        <dbReference type="SAM" id="SignalP"/>
    </source>
</evidence>
<evidence type="ECO:0000313" key="3">
    <source>
        <dbReference type="EMBL" id="HIT97698.1"/>
    </source>
</evidence>
<feature type="chain" id="PRO_5039302276" evidence="2">
    <location>
        <begin position="24"/>
        <end position="132"/>
    </location>
</feature>
<reference evidence="3" key="1">
    <citation type="submission" date="2020-10" db="EMBL/GenBank/DDBJ databases">
        <authorList>
            <person name="Gilroy R."/>
        </authorList>
    </citation>
    <scope>NUCLEOTIDE SEQUENCE</scope>
    <source>
        <strain evidence="3">1383</strain>
    </source>
</reference>
<dbReference type="EMBL" id="DVLY01000058">
    <property type="protein sequence ID" value="HIT97698.1"/>
    <property type="molecule type" value="Genomic_DNA"/>
</dbReference>
<comment type="caution">
    <text evidence="3">The sequence shown here is derived from an EMBL/GenBank/DDBJ whole genome shotgun (WGS) entry which is preliminary data.</text>
</comment>
<evidence type="ECO:0000313" key="4">
    <source>
        <dbReference type="Proteomes" id="UP000824161"/>
    </source>
</evidence>
<gene>
    <name evidence="3" type="ORF">IAC44_02570</name>
</gene>
<organism evidence="3 4">
    <name type="scientific">Candidatus Merdimorpha stercoravium</name>
    <dbReference type="NCBI Taxonomy" id="2840863"/>
    <lineage>
        <taxon>Bacteria</taxon>
        <taxon>Pseudomonadati</taxon>
        <taxon>Bacteroidota</taxon>
        <taxon>Flavobacteriia</taxon>
        <taxon>Flavobacteriales</taxon>
        <taxon>Candidatus Merdimorpha</taxon>
    </lineage>
</organism>
<feature type="compositionally biased region" description="Basic and acidic residues" evidence="1">
    <location>
        <begin position="24"/>
        <end position="42"/>
    </location>
</feature>
<sequence>MKTTRVVLAVALLGVLLSAAAQNDPERQSNDDRVYRADARSQRSREYLPQGCCDYPREYVSRRDVHCRDDFRAHRHYDRRGCGVRYRNPEVCCDAPAEYRREAAGRTYHRPGHGCGWTASDTSAYRSYRRYR</sequence>